<organism evidence="1 2">
    <name type="scientific">Polarella glacialis</name>
    <name type="common">Dinoflagellate</name>
    <dbReference type="NCBI Taxonomy" id="89957"/>
    <lineage>
        <taxon>Eukaryota</taxon>
        <taxon>Sar</taxon>
        <taxon>Alveolata</taxon>
        <taxon>Dinophyceae</taxon>
        <taxon>Suessiales</taxon>
        <taxon>Suessiaceae</taxon>
        <taxon>Polarella</taxon>
    </lineage>
</organism>
<protein>
    <submittedName>
        <fullName evidence="1">Uncharacterized protein</fullName>
    </submittedName>
</protein>
<accession>A0A813HW48</accession>
<dbReference type="AlphaFoldDB" id="A0A813HW48"/>
<evidence type="ECO:0000313" key="1">
    <source>
        <dbReference type="EMBL" id="CAE8641719.1"/>
    </source>
</evidence>
<name>A0A813HW48_POLGL</name>
<evidence type="ECO:0000313" key="2">
    <source>
        <dbReference type="Proteomes" id="UP000654075"/>
    </source>
</evidence>
<gene>
    <name evidence="1" type="ORF">PGLA1383_LOCUS56325</name>
</gene>
<dbReference type="Proteomes" id="UP000654075">
    <property type="component" value="Unassembled WGS sequence"/>
</dbReference>
<keyword evidence="2" id="KW-1185">Reference proteome</keyword>
<reference evidence="1" key="1">
    <citation type="submission" date="2021-02" db="EMBL/GenBank/DDBJ databases">
        <authorList>
            <person name="Dougan E. K."/>
            <person name="Rhodes N."/>
            <person name="Thang M."/>
            <person name="Chan C."/>
        </authorList>
    </citation>
    <scope>NUCLEOTIDE SEQUENCE</scope>
</reference>
<proteinExistence type="predicted"/>
<sequence>MSQPQTTASFCALQKPTSHTIQARAQQNYHPSPGKRLTDEWCTMETNQLGSWSGHRQQTQPFTPSLYNAKIMFVVGSKNLPTISLPNNYVHRNNSMELLELPILGPSKAAAKHSKQERSDFKCDCDAHSVPTKSVCL</sequence>
<comment type="caution">
    <text evidence="1">The sequence shown here is derived from an EMBL/GenBank/DDBJ whole genome shotgun (WGS) entry which is preliminary data.</text>
</comment>
<dbReference type="EMBL" id="CAJNNV010032978">
    <property type="protein sequence ID" value="CAE8641719.1"/>
    <property type="molecule type" value="Genomic_DNA"/>
</dbReference>